<gene>
    <name evidence="1" type="ORF">IZO911_LOCUS38777</name>
</gene>
<protein>
    <submittedName>
        <fullName evidence="1">Uncharacterized protein</fullName>
    </submittedName>
</protein>
<organism evidence="1 2">
    <name type="scientific">Adineta steineri</name>
    <dbReference type="NCBI Taxonomy" id="433720"/>
    <lineage>
        <taxon>Eukaryota</taxon>
        <taxon>Metazoa</taxon>
        <taxon>Spiralia</taxon>
        <taxon>Gnathifera</taxon>
        <taxon>Rotifera</taxon>
        <taxon>Eurotatoria</taxon>
        <taxon>Bdelloidea</taxon>
        <taxon>Adinetida</taxon>
        <taxon>Adinetidae</taxon>
        <taxon>Adineta</taxon>
    </lineage>
</organism>
<reference evidence="1" key="1">
    <citation type="submission" date="2021-02" db="EMBL/GenBank/DDBJ databases">
        <authorList>
            <person name="Nowell W R."/>
        </authorList>
    </citation>
    <scope>NUCLEOTIDE SEQUENCE</scope>
</reference>
<evidence type="ECO:0000313" key="2">
    <source>
        <dbReference type="Proteomes" id="UP000663860"/>
    </source>
</evidence>
<proteinExistence type="predicted"/>
<dbReference type="EMBL" id="CAJNOE010001107">
    <property type="protein sequence ID" value="CAF1387730.1"/>
    <property type="molecule type" value="Genomic_DNA"/>
</dbReference>
<comment type="caution">
    <text evidence="1">The sequence shown here is derived from an EMBL/GenBank/DDBJ whole genome shotgun (WGS) entry which is preliminary data.</text>
</comment>
<accession>A0A815JWH7</accession>
<sequence length="99" mass="11295">MHQMKITGSGSDDVGLYSIDGLYSTQTRRIGLTKTYLSGSGNPSENLGHNVIIQLEWNRDNNQFEGKWYVRTKKFKGSGDFKLKMNQNQISILSMYEKV</sequence>
<name>A0A815JWH7_9BILA</name>
<dbReference type="Proteomes" id="UP000663860">
    <property type="component" value="Unassembled WGS sequence"/>
</dbReference>
<dbReference type="AlphaFoldDB" id="A0A815JWH7"/>
<evidence type="ECO:0000313" key="1">
    <source>
        <dbReference type="EMBL" id="CAF1387730.1"/>
    </source>
</evidence>